<dbReference type="RefSeq" id="WP_016874146.1">
    <property type="nucleotide sequence ID" value="NZ_AJLN01000116.1"/>
</dbReference>
<name>A0A433NRR3_CHLFR</name>
<comment type="caution">
    <text evidence="2">The sequence shown here is derived from an EMBL/GenBank/DDBJ whole genome shotgun (WGS) entry which is preliminary data.</text>
</comment>
<dbReference type="Pfam" id="PF01451">
    <property type="entry name" value="LMWPc"/>
    <property type="match status" value="1"/>
</dbReference>
<reference evidence="2 3" key="1">
    <citation type="journal article" date="2019" name="Genome Biol. Evol.">
        <title>Day and night: Metabolic profiles and evolutionary relationships of six axenic non-marine cyanobacteria.</title>
        <authorList>
            <person name="Will S.E."/>
            <person name="Henke P."/>
            <person name="Boedeker C."/>
            <person name="Huang S."/>
            <person name="Brinkmann H."/>
            <person name="Rohde M."/>
            <person name="Jarek M."/>
            <person name="Friedl T."/>
            <person name="Seufert S."/>
            <person name="Schumacher M."/>
            <person name="Overmann J."/>
            <person name="Neumann-Schaal M."/>
            <person name="Petersen J."/>
        </authorList>
    </citation>
    <scope>NUCLEOTIDE SEQUENCE [LARGE SCALE GENOMIC DNA]</scope>
    <source>
        <strain evidence="2 3">PCC 6912</strain>
    </source>
</reference>
<dbReference type="AlphaFoldDB" id="A0A433NRR3"/>
<feature type="domain" description="Phosphotyrosine protein phosphatase I" evidence="1">
    <location>
        <begin position="2"/>
        <end position="141"/>
    </location>
</feature>
<keyword evidence="3" id="KW-1185">Reference proteome</keyword>
<dbReference type="STRING" id="211165.GCA_000317285_05293"/>
<dbReference type="SUPFAM" id="SSF52788">
    <property type="entry name" value="Phosphotyrosine protein phosphatases I"/>
    <property type="match status" value="1"/>
</dbReference>
<evidence type="ECO:0000313" key="2">
    <source>
        <dbReference type="EMBL" id="RUR86937.1"/>
    </source>
</evidence>
<evidence type="ECO:0000313" key="3">
    <source>
        <dbReference type="Proteomes" id="UP000268857"/>
    </source>
</evidence>
<dbReference type="SMART" id="SM00226">
    <property type="entry name" value="LMWPc"/>
    <property type="match status" value="1"/>
</dbReference>
<dbReference type="Proteomes" id="UP000268857">
    <property type="component" value="Unassembled WGS sequence"/>
</dbReference>
<proteinExistence type="predicted"/>
<evidence type="ECO:0000259" key="1">
    <source>
        <dbReference type="SMART" id="SM00226"/>
    </source>
</evidence>
<dbReference type="OrthoDB" id="9784339at2"/>
<sequence>MKKILFLCTGNYYRSRFAEHLFNCLALKQGLKWQAVSRALALERGVNNIGAISQYTIEALKERGVTLPEGERLPLQALEEDFQTVDLIIALDELEHQPLILERFPKWLDAVEYWLIHDIDKTSAQEALDKLEKHLLLLIEKLAQT</sequence>
<dbReference type="EMBL" id="RSCJ01000001">
    <property type="protein sequence ID" value="RUR86937.1"/>
    <property type="molecule type" value="Genomic_DNA"/>
</dbReference>
<dbReference type="InterPro" id="IPR036196">
    <property type="entry name" value="Ptyr_pPase_sf"/>
</dbReference>
<gene>
    <name evidence="2" type="ORF">PCC6912_03800</name>
</gene>
<dbReference type="InterPro" id="IPR023485">
    <property type="entry name" value="Ptyr_pPase"/>
</dbReference>
<organism evidence="2 3">
    <name type="scientific">Chlorogloeopsis fritschii PCC 6912</name>
    <dbReference type="NCBI Taxonomy" id="211165"/>
    <lineage>
        <taxon>Bacteria</taxon>
        <taxon>Bacillati</taxon>
        <taxon>Cyanobacteriota</taxon>
        <taxon>Cyanophyceae</taxon>
        <taxon>Nostocales</taxon>
        <taxon>Chlorogloeopsidaceae</taxon>
        <taxon>Chlorogloeopsis</taxon>
    </lineage>
</organism>
<protein>
    <submittedName>
        <fullName evidence="2">Low molecular weight phosphatase family protein</fullName>
    </submittedName>
</protein>
<dbReference type="Gene3D" id="3.40.50.2300">
    <property type="match status" value="1"/>
</dbReference>
<accession>A0A433NRR3</accession>